<accession>A0A1G2S6H6</accession>
<dbReference type="GO" id="GO:0006412">
    <property type="term" value="P:translation"/>
    <property type="evidence" value="ECO:0007669"/>
    <property type="project" value="InterPro"/>
</dbReference>
<dbReference type="SUPFAM" id="SSF54211">
    <property type="entry name" value="Ribosomal protein S5 domain 2-like"/>
    <property type="match status" value="1"/>
</dbReference>
<comment type="caution">
    <text evidence="9">The sequence shown here is derived from an EMBL/GenBank/DDBJ whole genome shotgun (WGS) entry which is preliminary data.</text>
</comment>
<dbReference type="Gene3D" id="3.30.230.10">
    <property type="match status" value="1"/>
</dbReference>
<evidence type="ECO:0000313" key="9">
    <source>
        <dbReference type="EMBL" id="OHA80724.1"/>
    </source>
</evidence>
<dbReference type="GO" id="GO:0003723">
    <property type="term" value="F:RNA binding"/>
    <property type="evidence" value="ECO:0007669"/>
    <property type="project" value="InterPro"/>
</dbReference>
<protein>
    <recommendedName>
        <fullName evidence="4">Small ribosomal subunit protein uS5</fullName>
    </recommendedName>
    <alternativeName>
        <fullName evidence="5">30S ribosomal protein S5</fullName>
    </alternativeName>
</protein>
<keyword evidence="2 6" id="KW-0689">Ribosomal protein</keyword>
<evidence type="ECO:0000256" key="2">
    <source>
        <dbReference type="ARBA" id="ARBA00022980"/>
    </source>
</evidence>
<proteinExistence type="inferred from homology"/>
<dbReference type="InterPro" id="IPR005324">
    <property type="entry name" value="Ribosomal_uS5_C"/>
</dbReference>
<evidence type="ECO:0000256" key="7">
    <source>
        <dbReference type="RuleBase" id="RU003823"/>
    </source>
</evidence>
<organism evidence="9 10">
    <name type="scientific">Candidatus Yonathbacteria bacterium RIFCSPHIGHO2_01_FULL_51_10</name>
    <dbReference type="NCBI Taxonomy" id="1802723"/>
    <lineage>
        <taxon>Bacteria</taxon>
        <taxon>Candidatus Yonathiibacteriota</taxon>
    </lineage>
</organism>
<evidence type="ECO:0000256" key="5">
    <source>
        <dbReference type="ARBA" id="ARBA00035519"/>
    </source>
</evidence>
<evidence type="ECO:0000256" key="1">
    <source>
        <dbReference type="ARBA" id="ARBA00008945"/>
    </source>
</evidence>
<dbReference type="FunFam" id="3.30.230.10:FF:000002">
    <property type="entry name" value="30S ribosomal protein S5"/>
    <property type="match status" value="1"/>
</dbReference>
<dbReference type="SUPFAM" id="SSF54768">
    <property type="entry name" value="dsRNA-binding domain-like"/>
    <property type="match status" value="1"/>
</dbReference>
<dbReference type="Gene3D" id="3.30.160.20">
    <property type="match status" value="1"/>
</dbReference>
<sequence length="174" mass="18131">MRKGGSDRVRSEFDHKTIDVRRVARVVAGGRRFSFAVSIVVGDRKGTVGVGTGKSGDTASAIEKAIRSAKKSAIKIALTDKSSIPHDVEAKYASAVIRIMPTPGRGIVAGSAVRTVLTLAGITDAGAKIFSGSKNKLNIARAAIEALKKMEKPKNAKVVAPVEAVAAPVEEKAV</sequence>
<evidence type="ECO:0000256" key="6">
    <source>
        <dbReference type="PROSITE-ProRule" id="PRU00268"/>
    </source>
</evidence>
<evidence type="ECO:0000256" key="3">
    <source>
        <dbReference type="ARBA" id="ARBA00023274"/>
    </source>
</evidence>
<feature type="domain" description="S5 DRBM" evidence="8">
    <location>
        <begin position="13"/>
        <end position="76"/>
    </location>
</feature>
<keyword evidence="3 6" id="KW-0687">Ribonucleoprotein</keyword>
<dbReference type="GO" id="GO:1990904">
    <property type="term" value="C:ribonucleoprotein complex"/>
    <property type="evidence" value="ECO:0007669"/>
    <property type="project" value="UniProtKB-UniRule"/>
</dbReference>
<dbReference type="PROSITE" id="PS50881">
    <property type="entry name" value="S5_DSRBD"/>
    <property type="match status" value="1"/>
</dbReference>
<dbReference type="PANTHER" id="PTHR48277">
    <property type="entry name" value="MITOCHONDRIAL RIBOSOMAL PROTEIN S5"/>
    <property type="match status" value="1"/>
</dbReference>
<comment type="similarity">
    <text evidence="1 7">Belongs to the universal ribosomal protein uS5 family.</text>
</comment>
<evidence type="ECO:0000256" key="4">
    <source>
        <dbReference type="ARBA" id="ARBA00035255"/>
    </source>
</evidence>
<evidence type="ECO:0000313" key="10">
    <source>
        <dbReference type="Proteomes" id="UP000176997"/>
    </source>
</evidence>
<dbReference type="STRING" id="1802723.A2675_02380"/>
<reference evidence="9 10" key="1">
    <citation type="journal article" date="2016" name="Nat. Commun.">
        <title>Thousands of microbial genomes shed light on interconnected biogeochemical processes in an aquifer system.</title>
        <authorList>
            <person name="Anantharaman K."/>
            <person name="Brown C.T."/>
            <person name="Hug L.A."/>
            <person name="Sharon I."/>
            <person name="Castelle C.J."/>
            <person name="Probst A.J."/>
            <person name="Thomas B.C."/>
            <person name="Singh A."/>
            <person name="Wilkins M.J."/>
            <person name="Karaoz U."/>
            <person name="Brodie E.L."/>
            <person name="Williams K.H."/>
            <person name="Hubbard S.S."/>
            <person name="Banfield J.F."/>
        </authorList>
    </citation>
    <scope>NUCLEOTIDE SEQUENCE [LARGE SCALE GENOMIC DNA]</scope>
</reference>
<dbReference type="GO" id="GO:0005840">
    <property type="term" value="C:ribosome"/>
    <property type="evidence" value="ECO:0007669"/>
    <property type="project" value="UniProtKB-KW"/>
</dbReference>
<name>A0A1G2S6H6_9BACT</name>
<dbReference type="Proteomes" id="UP000176997">
    <property type="component" value="Unassembled WGS sequence"/>
</dbReference>
<dbReference type="InterPro" id="IPR014721">
    <property type="entry name" value="Ribsml_uS5_D2-typ_fold_subgr"/>
</dbReference>
<dbReference type="Pfam" id="PF00333">
    <property type="entry name" value="Ribosomal_S5"/>
    <property type="match status" value="1"/>
</dbReference>
<evidence type="ECO:0000259" key="8">
    <source>
        <dbReference type="PROSITE" id="PS50881"/>
    </source>
</evidence>
<dbReference type="EMBL" id="MHUS01000019">
    <property type="protein sequence ID" value="OHA80724.1"/>
    <property type="molecule type" value="Genomic_DNA"/>
</dbReference>
<dbReference type="InterPro" id="IPR000851">
    <property type="entry name" value="Ribosomal_uS5"/>
</dbReference>
<dbReference type="GO" id="GO:0005737">
    <property type="term" value="C:cytoplasm"/>
    <property type="evidence" value="ECO:0007669"/>
    <property type="project" value="UniProtKB-ARBA"/>
</dbReference>
<dbReference type="PANTHER" id="PTHR48277:SF1">
    <property type="entry name" value="MITOCHONDRIAL RIBOSOMAL PROTEIN S5"/>
    <property type="match status" value="1"/>
</dbReference>
<gene>
    <name evidence="9" type="ORF">A2675_02380</name>
</gene>
<dbReference type="InterPro" id="IPR013810">
    <property type="entry name" value="Ribosomal_uS5_N"/>
</dbReference>
<dbReference type="AlphaFoldDB" id="A0A1G2S6H6"/>
<dbReference type="InterPro" id="IPR020568">
    <property type="entry name" value="Ribosomal_Su5_D2-typ_SF"/>
</dbReference>
<dbReference type="GO" id="GO:0003735">
    <property type="term" value="F:structural constituent of ribosome"/>
    <property type="evidence" value="ECO:0007669"/>
    <property type="project" value="UniProtKB-UniRule"/>
</dbReference>
<dbReference type="Pfam" id="PF03719">
    <property type="entry name" value="Ribosomal_S5_C"/>
    <property type="match status" value="1"/>
</dbReference>